<comment type="similarity">
    <text evidence="1 4">Belongs to the pseudouridine synthase TruD family.</text>
</comment>
<dbReference type="Gene3D" id="3.30.2340.10">
    <property type="entry name" value="TruD, insertion domain"/>
    <property type="match status" value="1"/>
</dbReference>
<dbReference type="PIRSF" id="PIRSF037016">
    <property type="entry name" value="Pseudouridin_synth_euk_prd"/>
    <property type="match status" value="1"/>
</dbReference>
<dbReference type="GO" id="GO:0003723">
    <property type="term" value="F:RNA binding"/>
    <property type="evidence" value="ECO:0007669"/>
    <property type="project" value="InterPro"/>
</dbReference>
<dbReference type="EC" id="5.4.99.27" evidence="4"/>
<evidence type="ECO:0000256" key="3">
    <source>
        <dbReference type="ARBA" id="ARBA00023235"/>
    </source>
</evidence>
<accession>A0A2A5B4M2</accession>
<dbReference type="PANTHER" id="PTHR47811">
    <property type="entry name" value="TRNA PSEUDOURIDINE SYNTHASE D"/>
    <property type="match status" value="1"/>
</dbReference>
<dbReference type="InterPro" id="IPR001656">
    <property type="entry name" value="PsdUridine_synth_TruD"/>
</dbReference>
<evidence type="ECO:0000313" key="7">
    <source>
        <dbReference type="Proteomes" id="UP000218327"/>
    </source>
</evidence>
<dbReference type="PANTHER" id="PTHR47811:SF1">
    <property type="entry name" value="TRNA PSEUDOURIDINE SYNTHASE D"/>
    <property type="match status" value="1"/>
</dbReference>
<dbReference type="Gene3D" id="3.30.2350.20">
    <property type="entry name" value="TruD, catalytic domain"/>
    <property type="match status" value="1"/>
</dbReference>
<protein>
    <recommendedName>
        <fullName evidence="4">tRNA pseudouridine synthase D</fullName>
        <ecNumber evidence="4">5.4.99.27</ecNumber>
    </recommendedName>
    <alternativeName>
        <fullName evidence="4">tRNA pseudouridine(13) synthase</fullName>
    </alternativeName>
    <alternativeName>
        <fullName evidence="4">tRNA pseudouridylate synthase D</fullName>
    </alternativeName>
    <alternativeName>
        <fullName evidence="4">tRNA-uridine isomerase D</fullName>
    </alternativeName>
</protein>
<dbReference type="InterPro" id="IPR043165">
    <property type="entry name" value="TruD_insert_sf"/>
</dbReference>
<evidence type="ECO:0000256" key="2">
    <source>
        <dbReference type="ARBA" id="ARBA00022694"/>
    </source>
</evidence>
<keyword evidence="3 4" id="KW-0413">Isomerase</keyword>
<comment type="caution">
    <text evidence="6">The sequence shown here is derived from an EMBL/GenBank/DDBJ whole genome shotgun (WGS) entry which is preliminary data.</text>
</comment>
<dbReference type="PROSITE" id="PS50984">
    <property type="entry name" value="TRUD"/>
    <property type="match status" value="1"/>
</dbReference>
<dbReference type="GO" id="GO:0160150">
    <property type="term" value="F:tRNA pseudouridine(13) synthase activity"/>
    <property type="evidence" value="ECO:0007669"/>
    <property type="project" value="UniProtKB-EC"/>
</dbReference>
<proteinExistence type="inferred from homology"/>
<dbReference type="HAMAP" id="MF_01082">
    <property type="entry name" value="TruD"/>
    <property type="match status" value="1"/>
</dbReference>
<gene>
    <name evidence="4" type="primary">truD</name>
    <name evidence="6" type="ORF">COA96_05480</name>
</gene>
<feature type="active site" description="Nucleophile" evidence="4">
    <location>
        <position position="91"/>
    </location>
</feature>
<dbReference type="InterPro" id="IPR011760">
    <property type="entry name" value="PsdUridine_synth_TruD_insert"/>
</dbReference>
<keyword evidence="2 4" id="KW-0819">tRNA processing</keyword>
<dbReference type="EMBL" id="NVVJ01000011">
    <property type="protein sequence ID" value="PCJ26452.1"/>
    <property type="molecule type" value="Genomic_DNA"/>
</dbReference>
<dbReference type="AlphaFoldDB" id="A0A2A5B4M2"/>
<evidence type="ECO:0000313" key="6">
    <source>
        <dbReference type="EMBL" id="PCJ26452.1"/>
    </source>
</evidence>
<comment type="function">
    <text evidence="4">Responsible for synthesis of pseudouridine from uracil-13 in transfer RNAs.</text>
</comment>
<name>A0A2A5B4M2_9GAMM</name>
<dbReference type="InterPro" id="IPR020103">
    <property type="entry name" value="PsdUridine_synth_cat_dom_sf"/>
</dbReference>
<dbReference type="Proteomes" id="UP000218327">
    <property type="component" value="Unassembled WGS sequence"/>
</dbReference>
<evidence type="ECO:0000256" key="4">
    <source>
        <dbReference type="HAMAP-Rule" id="MF_01082"/>
    </source>
</evidence>
<dbReference type="InterPro" id="IPR042214">
    <property type="entry name" value="TruD_catalytic"/>
</dbReference>
<feature type="domain" description="TRUD" evidence="5">
    <location>
        <begin position="167"/>
        <end position="340"/>
    </location>
</feature>
<dbReference type="InterPro" id="IPR050170">
    <property type="entry name" value="TruD_pseudoU_synthase"/>
</dbReference>
<dbReference type="SUPFAM" id="SSF55120">
    <property type="entry name" value="Pseudouridine synthase"/>
    <property type="match status" value="1"/>
</dbReference>
<organism evidence="6 7">
    <name type="scientific">SAR86 cluster bacterium</name>
    <dbReference type="NCBI Taxonomy" id="2030880"/>
    <lineage>
        <taxon>Bacteria</taxon>
        <taxon>Pseudomonadati</taxon>
        <taxon>Pseudomonadota</taxon>
        <taxon>Gammaproteobacteria</taxon>
        <taxon>SAR86 cluster</taxon>
    </lineage>
</organism>
<comment type="catalytic activity">
    <reaction evidence="4">
        <text>uridine(13) in tRNA = pseudouridine(13) in tRNA</text>
        <dbReference type="Rhea" id="RHEA:42540"/>
        <dbReference type="Rhea" id="RHEA-COMP:10105"/>
        <dbReference type="Rhea" id="RHEA-COMP:10106"/>
        <dbReference type="ChEBI" id="CHEBI:65314"/>
        <dbReference type="ChEBI" id="CHEBI:65315"/>
        <dbReference type="EC" id="5.4.99.27"/>
    </reaction>
</comment>
<dbReference type="GO" id="GO:0005829">
    <property type="term" value="C:cytosol"/>
    <property type="evidence" value="ECO:0007669"/>
    <property type="project" value="TreeGrafter"/>
</dbReference>
<dbReference type="Pfam" id="PF01142">
    <property type="entry name" value="TruD"/>
    <property type="match status" value="2"/>
</dbReference>
<sequence>MPELQNSSAIEFASVDSLAFINEAPNLGAAIKQEFVDFRVDEELGFAFTEEGEHVCILVKKTDLSTSEVVKRLSEISGARKSSVGYAGLKDRRGECTQWFSLPLPEQEEDCLKNFENQALQILETHRNSRKIRIGSHKSNRFQIRLREIFGSKSDFNSRLERIKREGVPNYFGSQRFGWQMGNLVQAQELMAYELNSQSVDSKQADKPVDSLSTIPKKRFKKGMLYSAARSYLFNQLLSHRLENASWNRYLPGDVLNLDGTNRCFVLDNGAEWDEHLQQRLESFDIHITGVLPGLIEMKDKYVSYGESADIENAVCKQYDTLLRGLAICGVKASRRAFRFLPSNLDWHWIQADIDGNNKKENINEDLILEFSLPKGAYATSLLRELCTTI</sequence>
<reference evidence="7" key="1">
    <citation type="submission" date="2017-08" db="EMBL/GenBank/DDBJ databases">
        <title>A dynamic microbial community with high functional redundancy inhabits the cold, oxic subseafloor aquifer.</title>
        <authorList>
            <person name="Tully B.J."/>
            <person name="Wheat C.G."/>
            <person name="Glazer B.T."/>
            <person name="Huber J.A."/>
        </authorList>
    </citation>
    <scope>NUCLEOTIDE SEQUENCE [LARGE SCALE GENOMIC DNA]</scope>
</reference>
<dbReference type="GO" id="GO:0031119">
    <property type="term" value="P:tRNA pseudouridine synthesis"/>
    <property type="evidence" value="ECO:0007669"/>
    <property type="project" value="UniProtKB-UniRule"/>
</dbReference>
<evidence type="ECO:0000259" key="5">
    <source>
        <dbReference type="PROSITE" id="PS50984"/>
    </source>
</evidence>
<evidence type="ECO:0000256" key="1">
    <source>
        <dbReference type="ARBA" id="ARBA00007953"/>
    </source>
</evidence>